<proteinExistence type="predicted"/>
<evidence type="ECO:0000313" key="1">
    <source>
        <dbReference type="EMBL" id="KAK2082239.1"/>
    </source>
</evidence>
<gene>
    <name evidence="1" type="ORF">P7K49_039464</name>
</gene>
<evidence type="ECO:0000313" key="2">
    <source>
        <dbReference type="Proteomes" id="UP001266305"/>
    </source>
</evidence>
<reference evidence="1 2" key="1">
    <citation type="submission" date="2023-05" db="EMBL/GenBank/DDBJ databases">
        <title>B98-5 Cell Line De Novo Hybrid Assembly: An Optical Mapping Approach.</title>
        <authorList>
            <person name="Kananen K."/>
            <person name="Auerbach J.A."/>
            <person name="Kautto E."/>
            <person name="Blachly J.S."/>
        </authorList>
    </citation>
    <scope>NUCLEOTIDE SEQUENCE [LARGE SCALE GENOMIC DNA]</scope>
    <source>
        <strain evidence="1">B95-8</strain>
        <tissue evidence="1">Cell line</tissue>
    </source>
</reference>
<comment type="caution">
    <text evidence="1">The sequence shown here is derived from an EMBL/GenBank/DDBJ whole genome shotgun (WGS) entry which is preliminary data.</text>
</comment>
<dbReference type="EMBL" id="JASSZA010000043">
    <property type="protein sequence ID" value="KAK2082239.1"/>
    <property type="molecule type" value="Genomic_DNA"/>
</dbReference>
<keyword evidence="2" id="KW-1185">Reference proteome</keyword>
<protein>
    <submittedName>
        <fullName evidence="1">Uncharacterized protein</fullName>
    </submittedName>
</protein>
<name>A0ABQ9TBY0_SAGOE</name>
<organism evidence="1 2">
    <name type="scientific">Saguinus oedipus</name>
    <name type="common">Cotton-top tamarin</name>
    <name type="synonym">Oedipomidas oedipus</name>
    <dbReference type="NCBI Taxonomy" id="9490"/>
    <lineage>
        <taxon>Eukaryota</taxon>
        <taxon>Metazoa</taxon>
        <taxon>Chordata</taxon>
        <taxon>Craniata</taxon>
        <taxon>Vertebrata</taxon>
        <taxon>Euteleostomi</taxon>
        <taxon>Mammalia</taxon>
        <taxon>Eutheria</taxon>
        <taxon>Euarchontoglires</taxon>
        <taxon>Primates</taxon>
        <taxon>Haplorrhini</taxon>
        <taxon>Platyrrhini</taxon>
        <taxon>Cebidae</taxon>
        <taxon>Callitrichinae</taxon>
        <taxon>Saguinus</taxon>
    </lineage>
</organism>
<sequence>MYRIGLEARIRIVRAGKAEARQECAQERGMQQLCGMLPAQECGTQQLRSMPCAQEYGMQQLCGMPCSWEWGTPQLHGMPCVLFYVRPAPAQQMRIT</sequence>
<dbReference type="Proteomes" id="UP001266305">
    <property type="component" value="Unassembled WGS sequence"/>
</dbReference>
<accession>A0ABQ9TBY0</accession>